<feature type="domain" description="Lipoyl-binding" evidence="5">
    <location>
        <begin position="24"/>
        <end position="106"/>
    </location>
</feature>
<dbReference type="RefSeq" id="WP_072898163.1">
    <property type="nucleotide sequence ID" value="NZ_FQWZ01000006.1"/>
</dbReference>
<keyword evidence="2 3" id="KW-0450">Lipoyl</keyword>
<dbReference type="PROSITE" id="PS50968">
    <property type="entry name" value="BIOTINYL_LIPOYL"/>
    <property type="match status" value="1"/>
</dbReference>
<sequence>MSNIPAELKYVASHEWVRVEADGTLTIGITDHAQGALGDLVFVEVPKVGRKLAANEACAVVESVKAASDVYAPVAGEVSAINEALASTPELLNSDPYQAGWMWKLKPANPADVAALLDAAGYAKVLETA</sequence>
<organism evidence="6 7">
    <name type="scientific">Hydrocarboniphaga daqingensis</name>
    <dbReference type="NCBI Taxonomy" id="490188"/>
    <lineage>
        <taxon>Bacteria</taxon>
        <taxon>Pseudomonadati</taxon>
        <taxon>Pseudomonadota</taxon>
        <taxon>Gammaproteobacteria</taxon>
        <taxon>Nevskiales</taxon>
        <taxon>Nevskiaceae</taxon>
        <taxon>Hydrocarboniphaga</taxon>
    </lineage>
</organism>
<comment type="similarity">
    <text evidence="1 3">Belongs to the GcvH family.</text>
</comment>
<dbReference type="OrthoDB" id="9796712at2"/>
<proteinExistence type="inferred from homology"/>
<dbReference type="GO" id="GO:0005960">
    <property type="term" value="C:glycine cleavage complex"/>
    <property type="evidence" value="ECO:0007669"/>
    <property type="project" value="InterPro"/>
</dbReference>
<dbReference type="GO" id="GO:0019464">
    <property type="term" value="P:glycine decarboxylation via glycine cleavage system"/>
    <property type="evidence" value="ECO:0007669"/>
    <property type="project" value="UniProtKB-UniRule"/>
</dbReference>
<comment type="cofactor">
    <cofactor evidence="3">
        <name>(R)-lipoate</name>
        <dbReference type="ChEBI" id="CHEBI:83088"/>
    </cofactor>
    <text evidence="3">Binds 1 lipoyl cofactor covalently.</text>
</comment>
<accession>A0A1M5QKH0</accession>
<dbReference type="GO" id="GO:0005829">
    <property type="term" value="C:cytosol"/>
    <property type="evidence" value="ECO:0007669"/>
    <property type="project" value="TreeGrafter"/>
</dbReference>
<evidence type="ECO:0000259" key="5">
    <source>
        <dbReference type="PROSITE" id="PS50968"/>
    </source>
</evidence>
<dbReference type="AlphaFoldDB" id="A0A1M5QKH0"/>
<dbReference type="InterPro" id="IPR003016">
    <property type="entry name" value="2-oxoA_DH_lipoyl-BS"/>
</dbReference>
<dbReference type="NCBIfam" id="TIGR00527">
    <property type="entry name" value="gcvH"/>
    <property type="match status" value="1"/>
</dbReference>
<reference evidence="6 7" key="1">
    <citation type="submission" date="2016-11" db="EMBL/GenBank/DDBJ databases">
        <authorList>
            <person name="Jaros S."/>
            <person name="Januszkiewicz K."/>
            <person name="Wedrychowicz H."/>
        </authorList>
    </citation>
    <scope>NUCLEOTIDE SEQUENCE [LARGE SCALE GENOMIC DNA]</scope>
    <source>
        <strain evidence="6 7">CGMCC 1.7049</strain>
    </source>
</reference>
<dbReference type="InterPro" id="IPR033753">
    <property type="entry name" value="GCV_H/Fam206"/>
</dbReference>
<dbReference type="Proteomes" id="UP000199758">
    <property type="component" value="Unassembled WGS sequence"/>
</dbReference>
<evidence type="ECO:0000313" key="6">
    <source>
        <dbReference type="EMBL" id="SHH14577.1"/>
    </source>
</evidence>
<dbReference type="HAMAP" id="MF_00272">
    <property type="entry name" value="GcvH"/>
    <property type="match status" value="1"/>
</dbReference>
<keyword evidence="7" id="KW-1185">Reference proteome</keyword>
<dbReference type="InterPro" id="IPR017453">
    <property type="entry name" value="GCV_H_sub"/>
</dbReference>
<name>A0A1M5QKH0_9GAMM</name>
<dbReference type="InterPro" id="IPR002930">
    <property type="entry name" value="GCV_H"/>
</dbReference>
<evidence type="ECO:0000256" key="4">
    <source>
        <dbReference type="PIRSR" id="PIRSR617453-50"/>
    </source>
</evidence>
<dbReference type="InterPro" id="IPR011053">
    <property type="entry name" value="Single_hybrid_motif"/>
</dbReference>
<dbReference type="GO" id="GO:0009249">
    <property type="term" value="P:protein lipoylation"/>
    <property type="evidence" value="ECO:0007669"/>
    <property type="project" value="TreeGrafter"/>
</dbReference>
<dbReference type="PROSITE" id="PS00189">
    <property type="entry name" value="LIPOYL"/>
    <property type="match status" value="1"/>
</dbReference>
<evidence type="ECO:0000256" key="3">
    <source>
        <dbReference type="HAMAP-Rule" id="MF_00272"/>
    </source>
</evidence>
<dbReference type="SUPFAM" id="SSF51230">
    <property type="entry name" value="Single hybrid motif"/>
    <property type="match status" value="1"/>
</dbReference>
<dbReference type="PANTHER" id="PTHR11715:SF3">
    <property type="entry name" value="GLYCINE CLEAVAGE SYSTEM H PROTEIN-RELATED"/>
    <property type="match status" value="1"/>
</dbReference>
<dbReference type="InterPro" id="IPR000089">
    <property type="entry name" value="Biotin_lipoyl"/>
</dbReference>
<protein>
    <recommendedName>
        <fullName evidence="3">Glycine cleavage system H protein</fullName>
    </recommendedName>
</protein>
<comment type="subunit">
    <text evidence="3">The glycine cleavage system is composed of four proteins: P, T, L and H.</text>
</comment>
<comment type="function">
    <text evidence="3">The glycine cleavage system catalyzes the degradation of glycine. The H protein shuttles the methylamine group of glycine from the P protein to the T protein.</text>
</comment>
<dbReference type="Pfam" id="PF01597">
    <property type="entry name" value="GCV_H"/>
    <property type="match status" value="1"/>
</dbReference>
<dbReference type="STRING" id="490188.SAMN04488068_2678"/>
<evidence type="ECO:0000256" key="2">
    <source>
        <dbReference type="ARBA" id="ARBA00022823"/>
    </source>
</evidence>
<dbReference type="Gene3D" id="2.40.50.100">
    <property type="match status" value="1"/>
</dbReference>
<dbReference type="CDD" id="cd06848">
    <property type="entry name" value="GCS_H"/>
    <property type="match status" value="1"/>
</dbReference>
<evidence type="ECO:0000256" key="1">
    <source>
        <dbReference type="ARBA" id="ARBA00009249"/>
    </source>
</evidence>
<gene>
    <name evidence="3" type="primary">gcvH</name>
    <name evidence="6" type="ORF">SAMN04488068_2678</name>
</gene>
<evidence type="ECO:0000313" key="7">
    <source>
        <dbReference type="Proteomes" id="UP000199758"/>
    </source>
</evidence>
<dbReference type="NCBIfam" id="NF002270">
    <property type="entry name" value="PRK01202.1"/>
    <property type="match status" value="1"/>
</dbReference>
<dbReference type="EMBL" id="FQWZ01000006">
    <property type="protein sequence ID" value="SHH14577.1"/>
    <property type="molecule type" value="Genomic_DNA"/>
</dbReference>
<dbReference type="PANTHER" id="PTHR11715">
    <property type="entry name" value="GLYCINE CLEAVAGE SYSTEM H PROTEIN"/>
    <property type="match status" value="1"/>
</dbReference>
<feature type="modified residue" description="N6-lipoyllysine" evidence="3 4">
    <location>
        <position position="65"/>
    </location>
</feature>